<proteinExistence type="predicted"/>
<reference evidence="1 2" key="1">
    <citation type="submission" date="2021-03" db="EMBL/GenBank/DDBJ databases">
        <title>Genomic Encyclopedia of Type Strains, Phase IV (KMG-IV): sequencing the most valuable type-strain genomes for metagenomic binning, comparative biology and taxonomic classification.</title>
        <authorList>
            <person name="Goeker M."/>
        </authorList>
    </citation>
    <scope>NUCLEOTIDE SEQUENCE [LARGE SCALE GENOMIC DNA]</scope>
    <source>
        <strain evidence="1 2">DSM 25609</strain>
    </source>
</reference>
<evidence type="ECO:0000313" key="1">
    <source>
        <dbReference type="EMBL" id="MBP1971579.1"/>
    </source>
</evidence>
<protein>
    <recommendedName>
        <fullName evidence="3">Capsid protein</fullName>
    </recommendedName>
</protein>
<accession>A0ABS4IKY1</accession>
<name>A0ABS4IKY1_9BACI</name>
<sequence>MNTGFLLQSKNKLEINTSPNNGEENYARLAKGISSMEPDPNEEIDQASYLDGDGFAESDVTGAQLIVSCDGHRYYGDEAQDFIYGLQMELGPARRTTFRLTLPDGSKFEGPVTVANIVGPGGEANTKGEISFELHFNGKPTYEPAEVVTE</sequence>
<gene>
    <name evidence="1" type="ORF">J2Z83_003730</name>
</gene>
<evidence type="ECO:0008006" key="3">
    <source>
        <dbReference type="Google" id="ProtNLM"/>
    </source>
</evidence>
<dbReference type="Proteomes" id="UP001519345">
    <property type="component" value="Unassembled WGS sequence"/>
</dbReference>
<organism evidence="1 2">
    <name type="scientific">Virgibacillus natechei</name>
    <dbReference type="NCBI Taxonomy" id="1216297"/>
    <lineage>
        <taxon>Bacteria</taxon>
        <taxon>Bacillati</taxon>
        <taxon>Bacillota</taxon>
        <taxon>Bacilli</taxon>
        <taxon>Bacillales</taxon>
        <taxon>Bacillaceae</taxon>
        <taxon>Virgibacillus</taxon>
    </lineage>
</organism>
<comment type="caution">
    <text evidence="1">The sequence shown here is derived from an EMBL/GenBank/DDBJ whole genome shotgun (WGS) entry which is preliminary data.</text>
</comment>
<keyword evidence="2" id="KW-1185">Reference proteome</keyword>
<dbReference type="EMBL" id="JAGGKX010000029">
    <property type="protein sequence ID" value="MBP1971579.1"/>
    <property type="molecule type" value="Genomic_DNA"/>
</dbReference>
<evidence type="ECO:0000313" key="2">
    <source>
        <dbReference type="Proteomes" id="UP001519345"/>
    </source>
</evidence>
<dbReference type="NCBIfam" id="NF047353">
    <property type="entry name" value="tube_lmo2291"/>
    <property type="match status" value="1"/>
</dbReference>